<dbReference type="PANTHER" id="PTHR10953">
    <property type="entry name" value="UBIQUITIN-ACTIVATING ENZYME E1"/>
    <property type="match status" value="1"/>
</dbReference>
<dbReference type="Pfam" id="PF00899">
    <property type="entry name" value="ThiF"/>
    <property type="match status" value="1"/>
</dbReference>
<feature type="domain" description="THIF-type NAD/FAD binding fold" evidence="1">
    <location>
        <begin position="11"/>
        <end position="506"/>
    </location>
</feature>
<dbReference type="GO" id="GO:0045116">
    <property type="term" value="P:protein neddylation"/>
    <property type="evidence" value="ECO:0007669"/>
    <property type="project" value="TreeGrafter"/>
</dbReference>
<comment type="caution">
    <text evidence="2">The sequence shown here is derived from an EMBL/GenBank/DDBJ whole genome shotgun (WGS) entry which is preliminary data.</text>
</comment>
<dbReference type="GO" id="GO:0005737">
    <property type="term" value="C:cytoplasm"/>
    <property type="evidence" value="ECO:0007669"/>
    <property type="project" value="TreeGrafter"/>
</dbReference>
<sequence length="529" mass="57710">MAVESSSVSKYDRQIRVWGRHGQEALHSARVCVLGTHMAVLEAAKNLALAGISSLVIVDDTSIVASDVQTNYFVTGSGREYIGEAAVETLIRMNPDITIEWIHADPRSYVVSDGALAGVDVAILEDDATLVTHLDQAGVRSISVQTNGFFGYIKPRGKAHVVLEPNRPTPLDLQLKHAWPELIAFLESQPTDVEEEDDFLRIPSIVFLHKALTAFEQQHGQSPSHPDMAALRTMLQGFHRDWSEINVEEALTMVNTQLLKPATPSFPAILHHQTVDALVRKTGFVFGPGVDDKEVLFWTFAAALKAFMARNHRVPVTGKIPDMHGSTEIYVNLQRIYQRRAASDRAELHADMVQIAQSCGDSDRIRDVVADMDQEILTLLVKNASNLTVVSFSSSVDVDPKQLAKGGVTPTVGQQAILWASSREFESHMGHVPGLSAVESDVVGLSKIVNSIVERAVGESPSDSPCMPSNQMIREFVIGGHCELAPTCSVLGGIMAQEAVKLLTSQFVPFGGQLFYYGSPEAPVMDVIE</sequence>
<dbReference type="InterPro" id="IPR035985">
    <property type="entry name" value="Ubiquitin-activating_enz"/>
</dbReference>
<keyword evidence="3" id="KW-1185">Reference proteome</keyword>
<dbReference type="InterPro" id="IPR045886">
    <property type="entry name" value="ThiF/MoeB/HesA"/>
</dbReference>
<dbReference type="EMBL" id="JAHDYR010000006">
    <property type="protein sequence ID" value="KAG9396264.1"/>
    <property type="molecule type" value="Genomic_DNA"/>
</dbReference>
<gene>
    <name evidence="2" type="ORF">J8273_1995</name>
</gene>
<dbReference type="PANTHER" id="PTHR10953:SF29">
    <property type="entry name" value="NEDD8-ACTIVATING ENZYME E1 REGULATORY SUBUNIT"/>
    <property type="match status" value="1"/>
</dbReference>
<accession>A0A8J6E1E9</accession>
<dbReference type="InterPro" id="IPR000594">
    <property type="entry name" value="ThiF_NAD_FAD-bd"/>
</dbReference>
<dbReference type="GO" id="GO:0019781">
    <property type="term" value="F:NEDD8 activating enzyme activity"/>
    <property type="evidence" value="ECO:0007669"/>
    <property type="project" value="TreeGrafter"/>
</dbReference>
<organism evidence="2 3">
    <name type="scientific">Carpediemonas membranifera</name>
    <dbReference type="NCBI Taxonomy" id="201153"/>
    <lineage>
        <taxon>Eukaryota</taxon>
        <taxon>Metamonada</taxon>
        <taxon>Carpediemonas-like organisms</taxon>
        <taxon>Carpediemonas</taxon>
    </lineage>
</organism>
<dbReference type="Proteomes" id="UP000717585">
    <property type="component" value="Unassembled WGS sequence"/>
</dbReference>
<dbReference type="SUPFAM" id="SSF69572">
    <property type="entry name" value="Activating enzymes of the ubiquitin-like proteins"/>
    <property type="match status" value="1"/>
</dbReference>
<evidence type="ECO:0000313" key="2">
    <source>
        <dbReference type="EMBL" id="KAG9396264.1"/>
    </source>
</evidence>
<protein>
    <submittedName>
        <fullName evidence="2">Ubiquitin activating enzyme</fullName>
    </submittedName>
</protein>
<reference evidence="2" key="1">
    <citation type="submission" date="2021-05" db="EMBL/GenBank/DDBJ databases">
        <title>A free-living protist that lacks canonical eukaryotic 1 DNA replication and segregation systems.</title>
        <authorList>
            <person name="Salas-Leiva D.E."/>
            <person name="Tromer E.C."/>
            <person name="Curtis B.A."/>
            <person name="Jerlstrom-Hultqvist J."/>
            <person name="Kolisko M."/>
            <person name="Yi Z."/>
            <person name="Salas-Leiva J.S."/>
            <person name="Gallot-Lavallee L."/>
            <person name="Kops G.J.P.L."/>
            <person name="Archibald J.M."/>
            <person name="Simpson A.G.B."/>
            <person name="Roger A.J."/>
        </authorList>
    </citation>
    <scope>NUCLEOTIDE SEQUENCE</scope>
    <source>
        <strain evidence="2">BICM</strain>
    </source>
</reference>
<name>A0A8J6E1E9_9EUKA</name>
<proteinExistence type="predicted"/>
<evidence type="ECO:0000313" key="3">
    <source>
        <dbReference type="Proteomes" id="UP000717585"/>
    </source>
</evidence>
<dbReference type="Gene3D" id="3.40.50.720">
    <property type="entry name" value="NAD(P)-binding Rossmann-like Domain"/>
    <property type="match status" value="2"/>
</dbReference>
<dbReference type="AlphaFoldDB" id="A0A8J6E1E9"/>
<dbReference type="OrthoDB" id="1708823at2759"/>
<evidence type="ECO:0000259" key="1">
    <source>
        <dbReference type="Pfam" id="PF00899"/>
    </source>
</evidence>